<accession>A0A2U9BIB7</accession>
<feature type="region of interest" description="Disordered" evidence="1">
    <location>
        <begin position="40"/>
        <end position="63"/>
    </location>
</feature>
<name>A0A2U9BIB7_SCOMX</name>
<sequence length="63" mass="6637">LRLRMKFSPIKQAAAAASSPGPDVGHHTVHWIHGGVRLLPQPAGGEALQPPQSGSTATRIQLH</sequence>
<dbReference type="EMBL" id="CP026249">
    <property type="protein sequence ID" value="AWP03579.1"/>
    <property type="molecule type" value="Genomic_DNA"/>
</dbReference>
<dbReference type="AlphaFoldDB" id="A0A2U9BIB7"/>
<protein>
    <submittedName>
        <fullName evidence="2">Uncharacterized protein</fullName>
    </submittedName>
</protein>
<feature type="non-terminal residue" evidence="2">
    <location>
        <position position="1"/>
    </location>
</feature>
<feature type="non-terminal residue" evidence="2">
    <location>
        <position position="63"/>
    </location>
</feature>
<proteinExistence type="predicted"/>
<organism evidence="2 3">
    <name type="scientific">Scophthalmus maximus</name>
    <name type="common">Turbot</name>
    <name type="synonym">Psetta maxima</name>
    <dbReference type="NCBI Taxonomy" id="52904"/>
    <lineage>
        <taxon>Eukaryota</taxon>
        <taxon>Metazoa</taxon>
        <taxon>Chordata</taxon>
        <taxon>Craniata</taxon>
        <taxon>Vertebrata</taxon>
        <taxon>Euteleostomi</taxon>
        <taxon>Actinopterygii</taxon>
        <taxon>Neopterygii</taxon>
        <taxon>Teleostei</taxon>
        <taxon>Neoteleostei</taxon>
        <taxon>Acanthomorphata</taxon>
        <taxon>Carangaria</taxon>
        <taxon>Pleuronectiformes</taxon>
        <taxon>Pleuronectoidei</taxon>
        <taxon>Scophthalmidae</taxon>
        <taxon>Scophthalmus</taxon>
    </lineage>
</organism>
<evidence type="ECO:0000256" key="1">
    <source>
        <dbReference type="SAM" id="MobiDB-lite"/>
    </source>
</evidence>
<gene>
    <name evidence="2" type="ORF">SMAX5B_019501</name>
</gene>
<evidence type="ECO:0000313" key="3">
    <source>
        <dbReference type="Proteomes" id="UP000246464"/>
    </source>
</evidence>
<feature type="compositionally biased region" description="Polar residues" evidence="1">
    <location>
        <begin position="50"/>
        <end position="63"/>
    </location>
</feature>
<reference evidence="2 3" key="1">
    <citation type="submission" date="2017-12" db="EMBL/GenBank/DDBJ databases">
        <title>Integrating genomic resources of turbot (Scophthalmus maximus) in depth evaluation of genetic and physical mapping variation across individuals.</title>
        <authorList>
            <person name="Martinez P."/>
        </authorList>
    </citation>
    <scope>NUCLEOTIDE SEQUENCE [LARGE SCALE GENOMIC DNA]</scope>
</reference>
<keyword evidence="3" id="KW-1185">Reference proteome</keyword>
<dbReference type="Proteomes" id="UP000246464">
    <property type="component" value="Chromosome 7"/>
</dbReference>
<evidence type="ECO:0000313" key="2">
    <source>
        <dbReference type="EMBL" id="AWP03579.1"/>
    </source>
</evidence>